<proteinExistence type="predicted"/>
<accession>A0ABN9MP37</accession>
<keyword evidence="2" id="KW-1185">Reference proteome</keyword>
<evidence type="ECO:0000313" key="2">
    <source>
        <dbReference type="Proteomes" id="UP001176940"/>
    </source>
</evidence>
<dbReference type="Proteomes" id="UP001176940">
    <property type="component" value="Unassembled WGS sequence"/>
</dbReference>
<evidence type="ECO:0000313" key="1">
    <source>
        <dbReference type="EMBL" id="CAJ0968567.1"/>
    </source>
</evidence>
<gene>
    <name evidence="1" type="ORF">RIMI_LOCUS23204999</name>
</gene>
<organism evidence="1 2">
    <name type="scientific">Ranitomeya imitator</name>
    <name type="common">mimic poison frog</name>
    <dbReference type="NCBI Taxonomy" id="111125"/>
    <lineage>
        <taxon>Eukaryota</taxon>
        <taxon>Metazoa</taxon>
        <taxon>Chordata</taxon>
        <taxon>Craniata</taxon>
        <taxon>Vertebrata</taxon>
        <taxon>Euteleostomi</taxon>
        <taxon>Amphibia</taxon>
        <taxon>Batrachia</taxon>
        <taxon>Anura</taxon>
        <taxon>Neobatrachia</taxon>
        <taxon>Hyloidea</taxon>
        <taxon>Dendrobatidae</taxon>
        <taxon>Dendrobatinae</taxon>
        <taxon>Ranitomeya</taxon>
    </lineage>
</organism>
<comment type="caution">
    <text evidence="1">The sequence shown here is derived from an EMBL/GenBank/DDBJ whole genome shotgun (WGS) entry which is preliminary data.</text>
</comment>
<name>A0ABN9MP37_9NEOB</name>
<sequence length="115" mass="12768">MRGRNSAPSSPGHRFGSGCVEKLQLLPTLCTIFTTCVGMSGRRIATAPYRQNRDQEMSSGKLQSTQILHRDSVEHEDSPVVTQCCVVITMRHITNLYDGVWSWGCETIRDSGPDL</sequence>
<dbReference type="EMBL" id="CAUEEQ010079403">
    <property type="protein sequence ID" value="CAJ0968567.1"/>
    <property type="molecule type" value="Genomic_DNA"/>
</dbReference>
<protein>
    <submittedName>
        <fullName evidence="1">Uncharacterized protein</fullName>
    </submittedName>
</protein>
<reference evidence="1" key="1">
    <citation type="submission" date="2023-07" db="EMBL/GenBank/DDBJ databases">
        <authorList>
            <person name="Stuckert A."/>
        </authorList>
    </citation>
    <scope>NUCLEOTIDE SEQUENCE</scope>
</reference>